<dbReference type="Proteomes" id="UP001530400">
    <property type="component" value="Unassembled WGS sequence"/>
</dbReference>
<feature type="compositionally biased region" description="Acidic residues" evidence="2">
    <location>
        <begin position="569"/>
        <end position="584"/>
    </location>
</feature>
<dbReference type="EMBL" id="JALLPJ020001262">
    <property type="protein sequence ID" value="KAL3772693.1"/>
    <property type="molecule type" value="Genomic_DNA"/>
</dbReference>
<evidence type="ECO:0000313" key="3">
    <source>
        <dbReference type="EMBL" id="KAL3772693.1"/>
    </source>
</evidence>
<feature type="region of interest" description="Disordered" evidence="2">
    <location>
        <begin position="194"/>
        <end position="213"/>
    </location>
</feature>
<reference evidence="3 4" key="1">
    <citation type="submission" date="2024-10" db="EMBL/GenBank/DDBJ databases">
        <title>Updated reference genomes for cyclostephanoid diatoms.</title>
        <authorList>
            <person name="Roberts W.R."/>
            <person name="Alverson A.J."/>
        </authorList>
    </citation>
    <scope>NUCLEOTIDE SEQUENCE [LARGE SCALE GENOMIC DNA]</scope>
    <source>
        <strain evidence="3 4">AJA010-31</strain>
    </source>
</reference>
<feature type="compositionally biased region" description="Low complexity" evidence="2">
    <location>
        <begin position="1"/>
        <end position="10"/>
    </location>
</feature>
<keyword evidence="4" id="KW-1185">Reference proteome</keyword>
<feature type="coiled-coil region" evidence="1">
    <location>
        <begin position="288"/>
        <end position="315"/>
    </location>
</feature>
<feature type="compositionally biased region" description="Low complexity" evidence="2">
    <location>
        <begin position="390"/>
        <end position="399"/>
    </location>
</feature>
<name>A0ABD3N9G1_9STRA</name>
<proteinExistence type="predicted"/>
<keyword evidence="1" id="KW-0175">Coiled coil</keyword>
<feature type="compositionally biased region" description="Polar residues" evidence="2">
    <location>
        <begin position="429"/>
        <end position="448"/>
    </location>
</feature>
<comment type="caution">
    <text evidence="3">The sequence shown here is derived from an EMBL/GenBank/DDBJ whole genome shotgun (WGS) entry which is preliminary data.</text>
</comment>
<accession>A0ABD3N9G1</accession>
<evidence type="ECO:0000313" key="4">
    <source>
        <dbReference type="Proteomes" id="UP001530400"/>
    </source>
</evidence>
<feature type="region of interest" description="Disordered" evidence="2">
    <location>
        <begin position="377"/>
        <end position="400"/>
    </location>
</feature>
<dbReference type="AlphaFoldDB" id="A0ABD3N9G1"/>
<evidence type="ECO:0000256" key="1">
    <source>
        <dbReference type="SAM" id="Coils"/>
    </source>
</evidence>
<protein>
    <submittedName>
        <fullName evidence="3">Uncharacterized protein</fullName>
    </submittedName>
</protein>
<feature type="region of interest" description="Disordered" evidence="2">
    <location>
        <begin position="545"/>
        <end position="584"/>
    </location>
</feature>
<organism evidence="3 4">
    <name type="scientific">Cyclotella atomus</name>
    <dbReference type="NCBI Taxonomy" id="382360"/>
    <lineage>
        <taxon>Eukaryota</taxon>
        <taxon>Sar</taxon>
        <taxon>Stramenopiles</taxon>
        <taxon>Ochrophyta</taxon>
        <taxon>Bacillariophyta</taxon>
        <taxon>Coscinodiscophyceae</taxon>
        <taxon>Thalassiosirophycidae</taxon>
        <taxon>Stephanodiscales</taxon>
        <taxon>Stephanodiscaceae</taxon>
        <taxon>Cyclotella</taxon>
    </lineage>
</organism>
<feature type="compositionally biased region" description="Low complexity" evidence="2">
    <location>
        <begin position="17"/>
        <end position="31"/>
    </location>
</feature>
<gene>
    <name evidence="3" type="ORF">ACHAWO_003365</name>
</gene>
<feature type="region of interest" description="Disordered" evidence="2">
    <location>
        <begin position="1"/>
        <end position="59"/>
    </location>
</feature>
<feature type="compositionally biased region" description="Low complexity" evidence="2">
    <location>
        <begin position="554"/>
        <end position="566"/>
    </location>
</feature>
<sequence>MGFAEQLAARAAERQSKSSGNSFASSSSSSINKKKRRPRIQPVSDEEFAAKSSPAGGASNAFADQLKRQAKSVVCITDESVTKDGTNGVSQVTPDDTLPSLNIESVKVGAPIPVQMHRLENNQSRAQTKASIPTVNPTIQQHENQPNSTHNTTSILSDKDQAELSQSSWSHQLHNLQVGDDHEERRRHHALIKMQLGRETGGGSHQPSERDAHLMQRGDESIKPASNSMHDMLEERQSNKLWHSSSSEPTLIQSKSSNLQPHISTEIEFDAGEAAAPTSRVFGAWAQIESLQLRLKEAEKRAAKLSRRAEFAELKNVGGCLIEQVDEGYVGDLNVDTRGSTAKQAAVVGCAVENKVYKMEESGESLETINLLPEEDGTALPPILPRHNHQSQNNNTHSNIDNDEVLKWKQRALQAEECLSQQQDYSTIISPHGTASSTGNTPFQSLPKQQRHNHPPALESDLIQLKNNEISILRHQISRLELRIQEECARNSELLQSYHHFNLNHHHEPPIAVAECTSSLSGENHEFRMLRNEIRHLQYQLSQSSKANLNNNRSTQSTTGSTLSSLENEHEEEEEDVEDDGEGQ</sequence>
<feature type="region of interest" description="Disordered" evidence="2">
    <location>
        <begin position="429"/>
        <end position="455"/>
    </location>
</feature>
<evidence type="ECO:0000256" key="2">
    <source>
        <dbReference type="SAM" id="MobiDB-lite"/>
    </source>
</evidence>